<dbReference type="InterPro" id="IPR052061">
    <property type="entry name" value="PTE-AB_protein"/>
</dbReference>
<name>A0A6A5WB86_9PLEO</name>
<organism evidence="2 3">
    <name type="scientific">Amniculicola lignicola CBS 123094</name>
    <dbReference type="NCBI Taxonomy" id="1392246"/>
    <lineage>
        <taxon>Eukaryota</taxon>
        <taxon>Fungi</taxon>
        <taxon>Dikarya</taxon>
        <taxon>Ascomycota</taxon>
        <taxon>Pezizomycotina</taxon>
        <taxon>Dothideomycetes</taxon>
        <taxon>Pleosporomycetidae</taxon>
        <taxon>Pleosporales</taxon>
        <taxon>Amniculicolaceae</taxon>
        <taxon>Amniculicola</taxon>
    </lineage>
</organism>
<dbReference type="Pfam" id="PF03061">
    <property type="entry name" value="4HBT"/>
    <property type="match status" value="1"/>
</dbReference>
<gene>
    <name evidence="2" type="ORF">P154DRAFT_523521</name>
</gene>
<dbReference type="AlphaFoldDB" id="A0A6A5WB86"/>
<keyword evidence="3" id="KW-1185">Reference proteome</keyword>
<accession>A0A6A5WB86</accession>
<dbReference type="SUPFAM" id="SSF54637">
    <property type="entry name" value="Thioesterase/thiol ester dehydrase-isomerase"/>
    <property type="match status" value="1"/>
</dbReference>
<dbReference type="InterPro" id="IPR029069">
    <property type="entry name" value="HotDog_dom_sf"/>
</dbReference>
<dbReference type="EMBL" id="ML977598">
    <property type="protein sequence ID" value="KAF1999120.1"/>
    <property type="molecule type" value="Genomic_DNA"/>
</dbReference>
<dbReference type="Proteomes" id="UP000799779">
    <property type="component" value="Unassembled WGS sequence"/>
</dbReference>
<proteinExistence type="predicted"/>
<evidence type="ECO:0000313" key="3">
    <source>
        <dbReference type="Proteomes" id="UP000799779"/>
    </source>
</evidence>
<protein>
    <recommendedName>
        <fullName evidence="1">Thioesterase domain-containing protein</fullName>
    </recommendedName>
</protein>
<evidence type="ECO:0000259" key="1">
    <source>
        <dbReference type="Pfam" id="PF03061"/>
    </source>
</evidence>
<evidence type="ECO:0000313" key="2">
    <source>
        <dbReference type="EMBL" id="KAF1999120.1"/>
    </source>
</evidence>
<dbReference type="CDD" id="cd03443">
    <property type="entry name" value="PaaI_thioesterase"/>
    <property type="match status" value="1"/>
</dbReference>
<dbReference type="PANTHER" id="PTHR47260">
    <property type="entry name" value="UPF0644 PROTEIN PB2B4.06"/>
    <property type="match status" value="1"/>
</dbReference>
<reference evidence="2" key="1">
    <citation type="journal article" date="2020" name="Stud. Mycol.">
        <title>101 Dothideomycetes genomes: a test case for predicting lifestyles and emergence of pathogens.</title>
        <authorList>
            <person name="Haridas S."/>
            <person name="Albert R."/>
            <person name="Binder M."/>
            <person name="Bloem J."/>
            <person name="Labutti K."/>
            <person name="Salamov A."/>
            <person name="Andreopoulos B."/>
            <person name="Baker S."/>
            <person name="Barry K."/>
            <person name="Bills G."/>
            <person name="Bluhm B."/>
            <person name="Cannon C."/>
            <person name="Castanera R."/>
            <person name="Culley D."/>
            <person name="Daum C."/>
            <person name="Ezra D."/>
            <person name="Gonzalez J."/>
            <person name="Henrissat B."/>
            <person name="Kuo A."/>
            <person name="Liang C."/>
            <person name="Lipzen A."/>
            <person name="Lutzoni F."/>
            <person name="Magnuson J."/>
            <person name="Mondo S."/>
            <person name="Nolan M."/>
            <person name="Ohm R."/>
            <person name="Pangilinan J."/>
            <person name="Park H.-J."/>
            <person name="Ramirez L."/>
            <person name="Alfaro M."/>
            <person name="Sun H."/>
            <person name="Tritt A."/>
            <person name="Yoshinaga Y."/>
            <person name="Zwiers L.-H."/>
            <person name="Turgeon B."/>
            <person name="Goodwin S."/>
            <person name="Spatafora J."/>
            <person name="Crous P."/>
            <person name="Grigoriev I."/>
        </authorList>
    </citation>
    <scope>NUCLEOTIDE SEQUENCE</scope>
    <source>
        <strain evidence="2">CBS 123094</strain>
    </source>
</reference>
<dbReference type="InterPro" id="IPR006683">
    <property type="entry name" value="Thioestr_dom"/>
</dbReference>
<dbReference type="OrthoDB" id="506431at2759"/>
<sequence>MTTTSTPNPLETFASIKWATPYLQSPNWTIQRRGRGTGPDEAADKYCRDTMWADNSVQQWIELHEKPAAGTTTVAHSISLVKFSIGLMGFPGIAHGGAIMTLMDEALGYAMVACEMERGVGDWNDVGAWGKRAVAGKSVAEIAEALKGYMVTAKLDVKFMKPVLCPGIVGIEVKMVEDKGHVMRMKGVMMDGEGTPLLEATGLWVRLGAAKL</sequence>
<dbReference type="PANTHER" id="PTHR47260:SF3">
    <property type="entry name" value="THIOESTERASE FAMILY PROTEIN (AFU_ORTHOLOGUE AFUA_7G03960)"/>
    <property type="match status" value="1"/>
</dbReference>
<dbReference type="Gene3D" id="3.10.129.10">
    <property type="entry name" value="Hotdog Thioesterase"/>
    <property type="match status" value="1"/>
</dbReference>
<feature type="domain" description="Thioesterase" evidence="1">
    <location>
        <begin position="92"/>
        <end position="195"/>
    </location>
</feature>